<dbReference type="Gene3D" id="2.130.10.10">
    <property type="entry name" value="YVTN repeat-like/Quinoprotein amine dehydrogenase"/>
    <property type="match status" value="4"/>
</dbReference>
<feature type="repeat" description="WD" evidence="3">
    <location>
        <begin position="200"/>
        <end position="244"/>
    </location>
</feature>
<sequence>MSAPAAGGGDQDGELAAWASGHAATVGRPAPARQAGAEIAAAEELEPRLLSVLQGKGNRPEGGATRSGEDRQGVRGLALARVDDGGFLLATGSHDGTVKVFDPITGALLQTITDHTDTVRGVALHALRDGSVLLATCSEDGTVRVWDPVEARCLQVLEDTGGCSDAAAFIELDGELLLVTGDRDGARIRDPHTGETLRMLEGHRQKVYCLAVTVLPDGTALLATGSNDSNVRVWDLRTGACVHVLEGYSAEIHTVRFGTLPDGTTFVFCDGMGSRLIAWDVGTGAQLYSTVHDAGVVEASSFLLQPDGSIVLLLTDSSARGVRLWDPVRGQPVRQLLTVDDPPWSMLLFTAPDGRLFMAAGTSTGDVSVWTLTGERALADGPRGLTLGAEQARLGAAGPRGPARLLRRAGAPPLVAVADEGVIRVWDIALQETVHTLQEGGALVWHLSSAALDGGTERVIASEQGGTVRIWDPEAGTCVERIETSSAIAAAATTMPDGRSIIAVGGVRSTHGVRPDVQQSVGLAWLPAEEEYPPQVTEQPEVGYSLAFTRLGDGTTILSMGGGDGSLTLCDIATGDCRTRIMSQGSVRSVVSCDLSDGTAIVVAGTESGTIMVVDAGTGVRLHEIDTSVAGAARRGVESLSAVALPDGGGLIAAVVRSAEGPEVGIWDVVTGEQLLLLPGASSGNWVSTETIGLLADDTGLIWIVYPHGQDYVVSTLDVALGGPAGFRHRDRRPFAAVQAAVDGLPWLANAGIHAPLSLLADLVVLTGGREPADQLAALAEHPGADRLRSLRWPPPARVGLAALLLENANFDAGFVAPQAPVPDLRRALLAAMRRTPNAAAPVVPPMGALMAGADEVTEQVLALLALLGPDAVAADPLLPLRVRHEAACLPLLDPRVRTAITEIPRQVKTQIESHAASSRASAGTVGLRRRGTPRSLLRTQLALPSELRNLLEVRGNLLYRLHDGEPELHLEPMVLVLDTSPPTFGPVESTLRLVAHGLAGGLLGRQREAAVVTLDRPARVVPLRRHSDLMALWTSRMLDPPQLRTALLTAESVGFAATAVLTTHHVAREYPLPGRANLRVVTAHAPGEKPPLATTNPYTVHLGPRAQATEIARAVVTILVGADGR</sequence>
<dbReference type="InterPro" id="IPR019775">
    <property type="entry name" value="WD40_repeat_CS"/>
</dbReference>
<comment type="caution">
    <text evidence="5">The sequence shown here is derived from an EMBL/GenBank/DDBJ whole genome shotgun (WGS) entry which is preliminary data.</text>
</comment>
<name>A0A7W7I3I2_9ACTN</name>
<keyword evidence="2" id="KW-0677">Repeat</keyword>
<dbReference type="SUPFAM" id="SSF50978">
    <property type="entry name" value="WD40 repeat-like"/>
    <property type="match status" value="1"/>
</dbReference>
<dbReference type="InterPro" id="IPR011047">
    <property type="entry name" value="Quinoprotein_ADH-like_sf"/>
</dbReference>
<dbReference type="PANTHER" id="PTHR22847">
    <property type="entry name" value="WD40 REPEAT PROTEIN"/>
    <property type="match status" value="1"/>
</dbReference>
<dbReference type="PRINTS" id="PR00320">
    <property type="entry name" value="GPROTEINBRPT"/>
</dbReference>
<dbReference type="PROSITE" id="PS50294">
    <property type="entry name" value="WD_REPEATS_REGION"/>
    <property type="match status" value="2"/>
</dbReference>
<dbReference type="CDD" id="cd00200">
    <property type="entry name" value="WD40"/>
    <property type="match status" value="1"/>
</dbReference>
<keyword evidence="1 3" id="KW-0853">WD repeat</keyword>
<dbReference type="PROSITE" id="PS00678">
    <property type="entry name" value="WD_REPEATS_1"/>
    <property type="match status" value="1"/>
</dbReference>
<dbReference type="EMBL" id="JACHNH010000001">
    <property type="protein sequence ID" value="MBB4765762.1"/>
    <property type="molecule type" value="Genomic_DNA"/>
</dbReference>
<dbReference type="InterPro" id="IPR018391">
    <property type="entry name" value="PQQ_b-propeller_rpt"/>
</dbReference>
<keyword evidence="6" id="KW-1185">Reference proteome</keyword>
<protein>
    <submittedName>
        <fullName evidence="5">WD40 repeat protein</fullName>
    </submittedName>
</protein>
<dbReference type="SMART" id="SM00564">
    <property type="entry name" value="PQQ"/>
    <property type="match status" value="2"/>
</dbReference>
<dbReference type="InterPro" id="IPR036322">
    <property type="entry name" value="WD40_repeat_dom_sf"/>
</dbReference>
<dbReference type="SMART" id="SM00320">
    <property type="entry name" value="WD40"/>
    <property type="match status" value="7"/>
</dbReference>
<dbReference type="InterPro" id="IPR020472">
    <property type="entry name" value="WD40_PAC1"/>
</dbReference>
<feature type="compositionally biased region" description="Gly residues" evidence="4">
    <location>
        <begin position="1"/>
        <end position="10"/>
    </location>
</feature>
<evidence type="ECO:0000256" key="4">
    <source>
        <dbReference type="SAM" id="MobiDB-lite"/>
    </source>
</evidence>
<dbReference type="RefSeq" id="WP_184996775.1">
    <property type="nucleotide sequence ID" value="NZ_BOMK01000021.1"/>
</dbReference>
<dbReference type="PANTHER" id="PTHR22847:SF637">
    <property type="entry name" value="WD REPEAT DOMAIN 5B"/>
    <property type="match status" value="1"/>
</dbReference>
<evidence type="ECO:0000256" key="2">
    <source>
        <dbReference type="ARBA" id="ARBA00022737"/>
    </source>
</evidence>
<proteinExistence type="predicted"/>
<feature type="compositionally biased region" description="Low complexity" evidence="4">
    <location>
        <begin position="29"/>
        <end position="40"/>
    </location>
</feature>
<dbReference type="PROSITE" id="PS50082">
    <property type="entry name" value="WD_REPEATS_2"/>
    <property type="match status" value="2"/>
</dbReference>
<gene>
    <name evidence="5" type="ORF">BJ971_006318</name>
</gene>
<dbReference type="InterPro" id="IPR015943">
    <property type="entry name" value="WD40/YVTN_repeat-like_dom_sf"/>
</dbReference>
<dbReference type="Proteomes" id="UP000578112">
    <property type="component" value="Unassembled WGS sequence"/>
</dbReference>
<reference evidence="5 6" key="1">
    <citation type="submission" date="2020-08" db="EMBL/GenBank/DDBJ databases">
        <title>Sequencing the genomes of 1000 actinobacteria strains.</title>
        <authorList>
            <person name="Klenk H.-P."/>
        </authorList>
    </citation>
    <scope>NUCLEOTIDE SEQUENCE [LARGE SCALE GENOMIC DNA]</scope>
    <source>
        <strain evidence="5 6">DSM 43149</strain>
    </source>
</reference>
<organism evidence="5 6">
    <name type="scientific">Actinoplanes digitatis</name>
    <dbReference type="NCBI Taxonomy" id="1868"/>
    <lineage>
        <taxon>Bacteria</taxon>
        <taxon>Bacillati</taxon>
        <taxon>Actinomycetota</taxon>
        <taxon>Actinomycetes</taxon>
        <taxon>Micromonosporales</taxon>
        <taxon>Micromonosporaceae</taxon>
        <taxon>Actinoplanes</taxon>
    </lineage>
</organism>
<evidence type="ECO:0000256" key="3">
    <source>
        <dbReference type="PROSITE-ProRule" id="PRU00221"/>
    </source>
</evidence>
<dbReference type="InterPro" id="IPR001680">
    <property type="entry name" value="WD40_rpt"/>
</dbReference>
<feature type="repeat" description="WD" evidence="3">
    <location>
        <begin position="112"/>
        <end position="156"/>
    </location>
</feature>
<dbReference type="AlphaFoldDB" id="A0A7W7I3I2"/>
<dbReference type="SUPFAM" id="SSF50998">
    <property type="entry name" value="Quinoprotein alcohol dehydrogenase-like"/>
    <property type="match status" value="1"/>
</dbReference>
<feature type="region of interest" description="Disordered" evidence="4">
    <location>
        <begin position="1"/>
        <end position="40"/>
    </location>
</feature>
<evidence type="ECO:0000256" key="1">
    <source>
        <dbReference type="ARBA" id="ARBA00022574"/>
    </source>
</evidence>
<accession>A0A7W7I3I2</accession>
<evidence type="ECO:0000313" key="5">
    <source>
        <dbReference type="EMBL" id="MBB4765762.1"/>
    </source>
</evidence>
<evidence type="ECO:0000313" key="6">
    <source>
        <dbReference type="Proteomes" id="UP000578112"/>
    </source>
</evidence>
<dbReference type="Pfam" id="PF00400">
    <property type="entry name" value="WD40"/>
    <property type="match status" value="3"/>
</dbReference>